<dbReference type="InterPro" id="IPR017850">
    <property type="entry name" value="Alkaline_phosphatase_core_sf"/>
</dbReference>
<feature type="transmembrane region" description="Helical" evidence="12">
    <location>
        <begin position="441"/>
        <end position="463"/>
    </location>
</feature>
<evidence type="ECO:0000256" key="3">
    <source>
        <dbReference type="ARBA" id="ARBA00008400"/>
    </source>
</evidence>
<feature type="transmembrane region" description="Helical" evidence="12">
    <location>
        <begin position="789"/>
        <end position="809"/>
    </location>
</feature>
<comment type="pathway">
    <text evidence="2 12">Glycolipid biosynthesis; glycosylphosphatidylinositol-anchor biosynthesis.</text>
</comment>
<feature type="transmembrane region" description="Helical" evidence="12">
    <location>
        <begin position="548"/>
        <end position="568"/>
    </location>
</feature>
<dbReference type="PANTHER" id="PTHR12250:SF0">
    <property type="entry name" value="GPI ETHANOLAMINE PHOSPHATE TRANSFERASE 1"/>
    <property type="match status" value="1"/>
</dbReference>
<feature type="transmembrane region" description="Helical" evidence="12">
    <location>
        <begin position="725"/>
        <end position="750"/>
    </location>
</feature>
<feature type="transmembrane region" description="Helical" evidence="12">
    <location>
        <begin position="575"/>
        <end position="592"/>
    </location>
</feature>
<dbReference type="Gene3D" id="3.40.720.10">
    <property type="entry name" value="Alkaline Phosphatase, subunit A"/>
    <property type="match status" value="1"/>
</dbReference>
<dbReference type="EC" id="2.-.-.-" evidence="12"/>
<feature type="transmembrane region" description="Helical" evidence="12">
    <location>
        <begin position="625"/>
        <end position="646"/>
    </location>
</feature>
<sequence length="935" mass="106423">MNWHLIVVGFLVHLVLFYSIFDIYFTSPLVHGMAPQISSLAPPAKRLVLFVADGLRADKFYQVYEDGETKSPYLRNIIQNSGTWGVSHTRVPTESRPGHVALIAGFYEDVSAVAKGWKENPVEFDSVFNQSRFTWSWGSPDILPMFSKGATGNHVFTSMYPAESEDFAGSDLAKLDLWVFDEVQNFIQSARQNQTLLNKLKSDKVVLFLHLLGLDTNGHAHKPYSDEYLENIKVVDSGVEKTVKLLEEFFADGQTAYVFTADHGMTNWGSHGAGHPSETLTPLLSWGAGVNKAQQPNSDDYQDGFQQEWKLSHVKRCDVNQADIAPLMSSLIGIAYPLNSVGILPLDYINNTDQYKAENLLTNALQLVAQYEKKESLMKATTLSVFFTPFKLLKSSRKVDILRQIRTLMSKEDYQASILLTKKLMYHSLEGLNYYQTYDRFFLGTSVVMGYLGWMAYVLQLLLREHTTITIMQKTTFNKFTNSSLTVQKGRRIIFMTIGLVVALLLMLQSSKYMYYVYCLLPVMLWNKATQHYQVIYDVINYLSLNHWYLMLIGYCIIGAVSVEILVLSFFYRELMSVGLLGIGLFPLMTSLRQSNKLLVFFWMLSCGVVAVFPMLPVVERQSNINLVMLAGFLMLLSSVLCVYLRPSQDRTTTLILIIQILIIGVSMVIVYTTSSSLSRKEGTPWYNQVLSWTILFTSLVIPSLTSRLILSRLLHSVLSLVAPFLLLSTAHEGLFCLALCYLMFFWLVLEYKLSNDSPSKLHTMTFDEVRIIEETNPRYLQLADVRRGFFFVFFVLTSFFGTGNIASINSFDPASVYCFLTVFNPFVMGTMLLCKIMIPMMMVTCTFHAIHITQQVPTKSLFLIVLLMSDLMALQFFFMVRDTGSWLEIGTSISHYVIVMCMILFIMLLLVVAKLFTTATFPWIQWLSRKTHIQ</sequence>
<evidence type="ECO:0000256" key="4">
    <source>
        <dbReference type="ARBA" id="ARBA00020831"/>
    </source>
</evidence>
<feature type="transmembrane region" description="Helical" evidence="12">
    <location>
        <begin position="894"/>
        <end position="917"/>
    </location>
</feature>
<feature type="transmembrane region" description="Helical" evidence="12">
    <location>
        <begin position="862"/>
        <end position="882"/>
    </location>
</feature>
<keyword evidence="5 12" id="KW-0337">GPI-anchor biosynthesis</keyword>
<keyword evidence="14" id="KW-1185">Reference proteome</keyword>
<dbReference type="InterPro" id="IPR037671">
    <property type="entry name" value="PIGN_N"/>
</dbReference>
<dbReference type="Pfam" id="PF01663">
    <property type="entry name" value="Phosphodiest"/>
    <property type="match status" value="1"/>
</dbReference>
<evidence type="ECO:0000256" key="1">
    <source>
        <dbReference type="ARBA" id="ARBA00004477"/>
    </source>
</evidence>
<dbReference type="Proteomes" id="UP000694865">
    <property type="component" value="Unplaced"/>
</dbReference>
<evidence type="ECO:0000256" key="2">
    <source>
        <dbReference type="ARBA" id="ARBA00004687"/>
    </source>
</evidence>
<evidence type="ECO:0000256" key="10">
    <source>
        <dbReference type="ARBA" id="ARBA00023136"/>
    </source>
</evidence>
<dbReference type="CDD" id="cd16020">
    <property type="entry name" value="GPI_EPT_1"/>
    <property type="match status" value="1"/>
</dbReference>
<keyword evidence="11" id="KW-0325">Glycoprotein</keyword>
<comment type="subcellular location">
    <subcellularLocation>
        <location evidence="1 12">Endoplasmic reticulum membrane</location>
        <topology evidence="1 12">Multi-pass membrane protein</topology>
    </subcellularLocation>
</comment>
<keyword evidence="9 12" id="KW-1133">Transmembrane helix</keyword>
<keyword evidence="7 12" id="KW-0812">Transmembrane</keyword>
<protein>
    <recommendedName>
        <fullName evidence="4 12">GPI ethanolamine phosphate transferase 1</fullName>
        <ecNumber evidence="12">2.-.-.-</ecNumber>
    </recommendedName>
</protein>
<evidence type="ECO:0000256" key="6">
    <source>
        <dbReference type="ARBA" id="ARBA00022679"/>
    </source>
</evidence>
<dbReference type="RefSeq" id="XP_006816986.1">
    <property type="nucleotide sequence ID" value="XM_006816923.1"/>
</dbReference>
<dbReference type="InterPro" id="IPR002591">
    <property type="entry name" value="Phosphodiest/P_Trfase"/>
</dbReference>
<comment type="function">
    <text evidence="12">Ethanolamine phosphate transferase involved in glycosylphosphatidylinositol-anchor biosynthesis. Transfers ethanolamine phosphate to the first alpha-1,4-linked mannose of the glycosylphosphatidylinositol precursor of GPI-anchor.</text>
</comment>
<keyword evidence="6 12" id="KW-0808">Transferase</keyword>
<feature type="transmembrane region" description="Helical" evidence="12">
    <location>
        <begin position="493"/>
        <end position="516"/>
    </location>
</feature>
<gene>
    <name evidence="15" type="primary">LOC100369321</name>
</gene>
<feature type="transmembrane region" description="Helical" evidence="12">
    <location>
        <begin position="652"/>
        <end position="674"/>
    </location>
</feature>
<feature type="transmembrane region" description="Helical" evidence="12">
    <location>
        <begin position="598"/>
        <end position="618"/>
    </location>
</feature>
<organism evidence="14 15">
    <name type="scientific">Saccoglossus kowalevskii</name>
    <name type="common">Acorn worm</name>
    <dbReference type="NCBI Taxonomy" id="10224"/>
    <lineage>
        <taxon>Eukaryota</taxon>
        <taxon>Metazoa</taxon>
        <taxon>Hemichordata</taxon>
        <taxon>Enteropneusta</taxon>
        <taxon>Harrimaniidae</taxon>
        <taxon>Saccoglossus</taxon>
    </lineage>
</organism>
<evidence type="ECO:0000313" key="14">
    <source>
        <dbReference type="Proteomes" id="UP000694865"/>
    </source>
</evidence>
<evidence type="ECO:0000259" key="13">
    <source>
        <dbReference type="Pfam" id="PF04987"/>
    </source>
</evidence>
<evidence type="ECO:0000256" key="8">
    <source>
        <dbReference type="ARBA" id="ARBA00022824"/>
    </source>
</evidence>
<accession>A0ABM0MAE5</accession>
<dbReference type="InterPro" id="IPR017852">
    <property type="entry name" value="GPI_EtnP_transferase_1_C"/>
</dbReference>
<evidence type="ECO:0000313" key="15">
    <source>
        <dbReference type="RefSeq" id="XP_006816986.1"/>
    </source>
</evidence>
<proteinExistence type="inferred from homology"/>
<dbReference type="SUPFAM" id="SSF53649">
    <property type="entry name" value="Alkaline phosphatase-like"/>
    <property type="match status" value="1"/>
</dbReference>
<dbReference type="GeneID" id="100369321"/>
<dbReference type="InterPro" id="IPR007070">
    <property type="entry name" value="GPI_EtnP_transferase_1"/>
</dbReference>
<keyword evidence="8 12" id="KW-0256">Endoplasmic reticulum</keyword>
<dbReference type="Pfam" id="PF04987">
    <property type="entry name" value="PigN"/>
    <property type="match status" value="1"/>
</dbReference>
<evidence type="ECO:0000256" key="5">
    <source>
        <dbReference type="ARBA" id="ARBA00022502"/>
    </source>
</evidence>
<reference evidence="15" key="1">
    <citation type="submission" date="2025-08" db="UniProtKB">
        <authorList>
            <consortium name="RefSeq"/>
        </authorList>
    </citation>
    <scope>IDENTIFICATION</scope>
    <source>
        <tissue evidence="15">Testes</tissue>
    </source>
</reference>
<feature type="transmembrane region" description="Helical" evidence="12">
    <location>
        <begin position="686"/>
        <end position="705"/>
    </location>
</feature>
<dbReference type="PANTHER" id="PTHR12250">
    <property type="entry name" value="PHOSPHATIDYLINOSITOL GLYCAN, CLASS N"/>
    <property type="match status" value="1"/>
</dbReference>
<evidence type="ECO:0000256" key="11">
    <source>
        <dbReference type="ARBA" id="ARBA00023180"/>
    </source>
</evidence>
<evidence type="ECO:0000256" key="7">
    <source>
        <dbReference type="ARBA" id="ARBA00022692"/>
    </source>
</evidence>
<evidence type="ECO:0000256" key="12">
    <source>
        <dbReference type="RuleBase" id="RU367138"/>
    </source>
</evidence>
<name>A0ABM0MAE5_SACKO</name>
<keyword evidence="10 12" id="KW-0472">Membrane</keyword>
<comment type="similarity">
    <text evidence="3 12">Belongs to the PIGG/PIGN/PIGO family. PIGN subfamily.</text>
</comment>
<evidence type="ECO:0000256" key="9">
    <source>
        <dbReference type="ARBA" id="ARBA00022989"/>
    </source>
</evidence>
<feature type="domain" description="GPI ethanolamine phosphate transferase 1 C-terminal" evidence="13">
    <location>
        <begin position="430"/>
        <end position="886"/>
    </location>
</feature>